<name>Q2IFV1_ANADE</name>
<dbReference type="HOGENOM" id="CLU_029499_2_1_7"/>
<evidence type="ECO:0000313" key="3">
    <source>
        <dbReference type="Proteomes" id="UP000001935"/>
    </source>
</evidence>
<dbReference type="OrthoDB" id="9788272at2"/>
<dbReference type="KEGG" id="ade:Adeh_3692"/>
<dbReference type="InterPro" id="IPR029044">
    <property type="entry name" value="Nucleotide-diphossugar_trans"/>
</dbReference>
<dbReference type="InterPro" id="IPR050486">
    <property type="entry name" value="Mannose-1P_guanyltransferase"/>
</dbReference>
<dbReference type="PANTHER" id="PTHR22572">
    <property type="entry name" value="SUGAR-1-PHOSPHATE GUANYL TRANSFERASE"/>
    <property type="match status" value="1"/>
</dbReference>
<proteinExistence type="predicted"/>
<reference evidence="2 3" key="1">
    <citation type="submission" date="2006-01" db="EMBL/GenBank/DDBJ databases">
        <title>Complete sequence of Anaeromyxobacter dehalogenans 2CP-C.</title>
        <authorList>
            <consortium name="US DOE Joint Genome Institute"/>
            <person name="Copeland A."/>
            <person name="Lucas S."/>
            <person name="Lapidus A."/>
            <person name="Barry K."/>
            <person name="Detter J.C."/>
            <person name="Glavina T."/>
            <person name="Hammon N."/>
            <person name="Israni S."/>
            <person name="Pitluck S."/>
            <person name="Brettin T."/>
            <person name="Bruce D."/>
            <person name="Han C."/>
            <person name="Tapia R."/>
            <person name="Gilna P."/>
            <person name="Kiss H."/>
            <person name="Schmutz J."/>
            <person name="Larimer F."/>
            <person name="Land M."/>
            <person name="Kyrpides N."/>
            <person name="Anderson I."/>
            <person name="Sanford R.A."/>
            <person name="Ritalahti K.M."/>
            <person name="Thomas H.S."/>
            <person name="Kirby J.R."/>
            <person name="Zhulin I.B."/>
            <person name="Loeffler F.E."/>
            <person name="Richardson P."/>
        </authorList>
    </citation>
    <scope>NUCLEOTIDE SEQUENCE [LARGE SCALE GENOMIC DNA]</scope>
    <source>
        <strain evidence="2 3">2CP-C</strain>
    </source>
</reference>
<dbReference type="RefSeq" id="WP_011422740.1">
    <property type="nucleotide sequence ID" value="NC_007760.1"/>
</dbReference>
<gene>
    <name evidence="2" type="ordered locus">Adeh_3692</name>
</gene>
<protein>
    <submittedName>
        <fullName evidence="2">Nucleotidyltransferase</fullName>
    </submittedName>
</protein>
<dbReference type="STRING" id="290397.Adeh_3692"/>
<sequence>MGDLAGMVLCAGLGTRLRPLTARVPKPAVPVCGVPLVRYSLALLAGAGVRRAVVNVHHLPDAMAAEAGAAARALGLSLTVSREPVIAGTGGALREARAALRGADALLLVNGDVLFDVDLGAALAAHRASGALATMVLLPMPAGARYAAVEVDAGGAVRRIAGRFGPGGEGLAPWHFSGVHVLSAALLDAVPAEPFEADVNRHVYPPLMASGAIRGHVAAGYWNDLGTPERYLEANRDLLAGRVPLARFPGAEPFAGAAERLPGVWVAGGARVDPGARLAGPALVCAGADVAAGAEIGPGAVVGPGCRVPAGAAVRRAVLWAGTALAPGERVEDAVAAGADRVRGG</sequence>
<dbReference type="InterPro" id="IPR011004">
    <property type="entry name" value="Trimer_LpxA-like_sf"/>
</dbReference>
<dbReference type="GO" id="GO:0016740">
    <property type="term" value="F:transferase activity"/>
    <property type="evidence" value="ECO:0007669"/>
    <property type="project" value="UniProtKB-KW"/>
</dbReference>
<dbReference type="AlphaFoldDB" id="Q2IFV1"/>
<dbReference type="eggNOG" id="COG1208">
    <property type="taxonomic scope" value="Bacteria"/>
</dbReference>
<accession>Q2IFV1</accession>
<keyword evidence="2" id="KW-0808">Transferase</keyword>
<feature type="domain" description="Nucleotidyl transferase" evidence="1">
    <location>
        <begin position="6"/>
        <end position="239"/>
    </location>
</feature>
<dbReference type="EMBL" id="CP000251">
    <property type="protein sequence ID" value="ABC83458.1"/>
    <property type="molecule type" value="Genomic_DNA"/>
</dbReference>
<dbReference type="SUPFAM" id="SSF51161">
    <property type="entry name" value="Trimeric LpxA-like enzymes"/>
    <property type="match status" value="1"/>
</dbReference>
<dbReference type="SUPFAM" id="SSF53448">
    <property type="entry name" value="Nucleotide-diphospho-sugar transferases"/>
    <property type="match status" value="1"/>
</dbReference>
<evidence type="ECO:0000259" key="1">
    <source>
        <dbReference type="Pfam" id="PF00483"/>
    </source>
</evidence>
<evidence type="ECO:0000313" key="2">
    <source>
        <dbReference type="EMBL" id="ABC83458.1"/>
    </source>
</evidence>
<dbReference type="Pfam" id="PF00483">
    <property type="entry name" value="NTP_transferase"/>
    <property type="match status" value="1"/>
</dbReference>
<dbReference type="InterPro" id="IPR005835">
    <property type="entry name" value="NTP_transferase_dom"/>
</dbReference>
<dbReference type="Gene3D" id="3.90.550.10">
    <property type="entry name" value="Spore Coat Polysaccharide Biosynthesis Protein SpsA, Chain A"/>
    <property type="match status" value="1"/>
</dbReference>
<dbReference type="Proteomes" id="UP000001935">
    <property type="component" value="Chromosome"/>
</dbReference>
<organism evidence="2 3">
    <name type="scientific">Anaeromyxobacter dehalogenans (strain 2CP-C)</name>
    <dbReference type="NCBI Taxonomy" id="290397"/>
    <lineage>
        <taxon>Bacteria</taxon>
        <taxon>Pseudomonadati</taxon>
        <taxon>Myxococcota</taxon>
        <taxon>Myxococcia</taxon>
        <taxon>Myxococcales</taxon>
        <taxon>Cystobacterineae</taxon>
        <taxon>Anaeromyxobacteraceae</taxon>
        <taxon>Anaeromyxobacter</taxon>
    </lineage>
</organism>
<dbReference type="CDD" id="cd06422">
    <property type="entry name" value="NTP_transferase_like_1"/>
    <property type="match status" value="1"/>
</dbReference>
<dbReference type="Gene3D" id="2.160.10.10">
    <property type="entry name" value="Hexapeptide repeat proteins"/>
    <property type="match status" value="1"/>
</dbReference>